<dbReference type="STRING" id="89524.SAMN05444370_10930"/>
<dbReference type="NCBIfam" id="TIGR00237">
    <property type="entry name" value="xseA"/>
    <property type="match status" value="1"/>
</dbReference>
<dbReference type="HAMAP" id="MF_00378">
    <property type="entry name" value="Exonuc_7_L"/>
    <property type="match status" value="1"/>
</dbReference>
<dbReference type="EC" id="3.1.11.6" evidence="5"/>
<feature type="region of interest" description="Disordered" evidence="7">
    <location>
        <begin position="504"/>
        <end position="536"/>
    </location>
</feature>
<keyword evidence="3 5" id="KW-0378">Hydrolase</keyword>
<comment type="subunit">
    <text evidence="5">Heterooligomer composed of large and small subunits.</text>
</comment>
<feature type="domain" description="Exonuclease VII large subunit C-terminal" evidence="8">
    <location>
        <begin position="375"/>
        <end position="503"/>
    </location>
</feature>
<dbReference type="GO" id="GO:0005737">
    <property type="term" value="C:cytoplasm"/>
    <property type="evidence" value="ECO:0007669"/>
    <property type="project" value="UniProtKB-SubCell"/>
</dbReference>
<comment type="function">
    <text evidence="5">Bidirectionally degrades single-stranded DNA into large acid-insoluble oligonucleotides, which are then degraded further into small acid-soluble oligonucleotides.</text>
</comment>
<comment type="similarity">
    <text evidence="5 6">Belongs to the XseA family.</text>
</comment>
<dbReference type="OrthoDB" id="9802795at2"/>
<evidence type="ECO:0000256" key="1">
    <source>
        <dbReference type="ARBA" id="ARBA00022490"/>
    </source>
</evidence>
<evidence type="ECO:0000313" key="11">
    <source>
        <dbReference type="Proteomes" id="UP000198703"/>
    </source>
</evidence>
<feature type="domain" description="Exonuclease VII large subunit C-terminal" evidence="8">
    <location>
        <begin position="140"/>
        <end position="359"/>
    </location>
</feature>
<dbReference type="GO" id="GO:0006308">
    <property type="term" value="P:DNA catabolic process"/>
    <property type="evidence" value="ECO:0007669"/>
    <property type="project" value="UniProtKB-UniRule"/>
</dbReference>
<dbReference type="PANTHER" id="PTHR30008:SF0">
    <property type="entry name" value="EXODEOXYRIBONUCLEASE 7 LARGE SUBUNIT"/>
    <property type="match status" value="1"/>
</dbReference>
<dbReference type="Pfam" id="PF02601">
    <property type="entry name" value="Exonuc_VII_L"/>
    <property type="match status" value="2"/>
</dbReference>
<evidence type="ECO:0000313" key="10">
    <source>
        <dbReference type="EMBL" id="SEA67460.1"/>
    </source>
</evidence>
<evidence type="ECO:0000256" key="2">
    <source>
        <dbReference type="ARBA" id="ARBA00022722"/>
    </source>
</evidence>
<dbReference type="RefSeq" id="WP_093254374.1">
    <property type="nucleotide sequence ID" value="NZ_FNQM01000009.1"/>
</dbReference>
<organism evidence="10 11">
    <name type="scientific">Rubrimonas cliftonensis</name>
    <dbReference type="NCBI Taxonomy" id="89524"/>
    <lineage>
        <taxon>Bacteria</taxon>
        <taxon>Pseudomonadati</taxon>
        <taxon>Pseudomonadota</taxon>
        <taxon>Alphaproteobacteria</taxon>
        <taxon>Rhodobacterales</taxon>
        <taxon>Paracoccaceae</taxon>
        <taxon>Rubrimonas</taxon>
    </lineage>
</organism>
<dbReference type="Pfam" id="PF13742">
    <property type="entry name" value="tRNA_anti_2"/>
    <property type="match status" value="1"/>
</dbReference>
<dbReference type="GO" id="GO:0003676">
    <property type="term" value="F:nucleic acid binding"/>
    <property type="evidence" value="ECO:0007669"/>
    <property type="project" value="InterPro"/>
</dbReference>
<name>A0A1H4D4N3_9RHOB</name>
<evidence type="ECO:0000256" key="7">
    <source>
        <dbReference type="SAM" id="MobiDB-lite"/>
    </source>
</evidence>
<comment type="catalytic activity">
    <reaction evidence="5 6">
        <text>Exonucleolytic cleavage in either 5'- to 3'- or 3'- to 5'-direction to yield nucleoside 5'-phosphates.</text>
        <dbReference type="EC" id="3.1.11.6"/>
    </reaction>
</comment>
<keyword evidence="2 5" id="KW-0540">Nuclease</keyword>
<feature type="region of interest" description="Disordered" evidence="7">
    <location>
        <begin position="1"/>
        <end position="25"/>
    </location>
</feature>
<keyword evidence="11" id="KW-1185">Reference proteome</keyword>
<dbReference type="InterPro" id="IPR020579">
    <property type="entry name" value="Exonuc_VII_lsu_C"/>
</dbReference>
<dbReference type="InterPro" id="IPR025824">
    <property type="entry name" value="OB-fold_nuc-bd_dom"/>
</dbReference>
<dbReference type="AlphaFoldDB" id="A0A1H4D4N3"/>
<evidence type="ECO:0000256" key="4">
    <source>
        <dbReference type="ARBA" id="ARBA00022839"/>
    </source>
</evidence>
<dbReference type="Proteomes" id="UP000198703">
    <property type="component" value="Unassembled WGS sequence"/>
</dbReference>
<evidence type="ECO:0000256" key="3">
    <source>
        <dbReference type="ARBA" id="ARBA00022801"/>
    </source>
</evidence>
<comment type="subcellular location">
    <subcellularLocation>
        <location evidence="5 6">Cytoplasm</location>
    </subcellularLocation>
</comment>
<dbReference type="GO" id="GO:0009318">
    <property type="term" value="C:exodeoxyribonuclease VII complex"/>
    <property type="evidence" value="ECO:0007669"/>
    <property type="project" value="UniProtKB-UniRule"/>
</dbReference>
<reference evidence="10 11" key="1">
    <citation type="submission" date="2016-10" db="EMBL/GenBank/DDBJ databases">
        <authorList>
            <person name="de Groot N.N."/>
        </authorList>
    </citation>
    <scope>NUCLEOTIDE SEQUENCE [LARGE SCALE GENOMIC DNA]</scope>
    <source>
        <strain evidence="10 11">DSM 15345</strain>
    </source>
</reference>
<feature type="compositionally biased region" description="Acidic residues" evidence="7">
    <location>
        <begin position="1"/>
        <end position="12"/>
    </location>
</feature>
<proteinExistence type="inferred from homology"/>
<dbReference type="CDD" id="cd04489">
    <property type="entry name" value="ExoVII_LU_OBF"/>
    <property type="match status" value="1"/>
</dbReference>
<accession>A0A1H4D4N3</accession>
<protein>
    <recommendedName>
        <fullName evidence="5">Exodeoxyribonuclease 7 large subunit</fullName>
        <ecNumber evidence="5">3.1.11.6</ecNumber>
    </recommendedName>
    <alternativeName>
        <fullName evidence="5">Exodeoxyribonuclease VII large subunit</fullName>
        <shortName evidence="5">Exonuclease VII large subunit</shortName>
    </alternativeName>
</protein>
<evidence type="ECO:0000256" key="5">
    <source>
        <dbReference type="HAMAP-Rule" id="MF_00378"/>
    </source>
</evidence>
<dbReference type="InterPro" id="IPR003753">
    <property type="entry name" value="Exonuc_VII_L"/>
</dbReference>
<keyword evidence="1 5" id="KW-0963">Cytoplasm</keyword>
<keyword evidence="4 5" id="KW-0269">Exonuclease</keyword>
<sequence>MATDDILEEDGPGGEGEGANAPPFTVSELSGAVKRALESRFGRVRVRGELGRISRPRSGHIYLDLKDDAAVLGAVIWRGAAAKLGMDPEEGDEVIAEGRLTTYPGQSKYQLVIERMSYAGAGALLAKLERMKAALAAEGLFAPERKRPIPFLPNVVGVVTSPTGAVIRDILHRLAERFPMRVLVWPVAVQGAACAGEVAAAIRGFNALAPGGAAPRPDVLIVARGGGSVEDLWGFNEEVVVRAAAESAIPLISAVGHETDTTLIDFAADRRAPTPTAAAEIAAPVRAEIAATLAALGDRGARAMARAGRERARRLRDLARLIPAPDALLAEPRQRLDRASEAAPRALKALADRRRLALARGAGGRFGPALLSGAIARRRDRMGAAARALGPRLRRRVAEARTGLARVAARLGPEKAARARRRSDERLSALAARLERAGAAPLPAAQARFTATARLLAGLSHRATLARGFALVRGADGAVLKRAANVSPGAGLEIEFADGRVAAAAGGAGPAPAGPAEPAKPRAPRKRAPKEQGSLF</sequence>
<dbReference type="GO" id="GO:0008855">
    <property type="term" value="F:exodeoxyribonuclease VII activity"/>
    <property type="evidence" value="ECO:0007669"/>
    <property type="project" value="UniProtKB-UniRule"/>
</dbReference>
<dbReference type="PANTHER" id="PTHR30008">
    <property type="entry name" value="EXODEOXYRIBONUCLEASE 7 LARGE SUBUNIT"/>
    <property type="match status" value="1"/>
</dbReference>
<feature type="domain" description="OB-fold nucleic acid binding" evidence="9">
    <location>
        <begin position="24"/>
        <end position="116"/>
    </location>
</feature>
<dbReference type="EMBL" id="FNQM01000009">
    <property type="protein sequence ID" value="SEA67460.1"/>
    <property type="molecule type" value="Genomic_DNA"/>
</dbReference>
<feature type="compositionally biased region" description="Low complexity" evidence="7">
    <location>
        <begin position="504"/>
        <end position="517"/>
    </location>
</feature>
<evidence type="ECO:0000259" key="8">
    <source>
        <dbReference type="Pfam" id="PF02601"/>
    </source>
</evidence>
<evidence type="ECO:0000259" key="9">
    <source>
        <dbReference type="Pfam" id="PF13742"/>
    </source>
</evidence>
<evidence type="ECO:0000256" key="6">
    <source>
        <dbReference type="RuleBase" id="RU004355"/>
    </source>
</evidence>
<gene>
    <name evidence="5" type="primary">xseA</name>
    <name evidence="10" type="ORF">SAMN05444370_10930</name>
</gene>